<evidence type="ECO:0000313" key="3">
    <source>
        <dbReference type="Proteomes" id="UP001162131"/>
    </source>
</evidence>
<dbReference type="Proteomes" id="UP001162131">
    <property type="component" value="Unassembled WGS sequence"/>
</dbReference>
<gene>
    <name evidence="2" type="ORF">BSTOLATCC_MIC36213</name>
</gene>
<protein>
    <submittedName>
        <fullName evidence="2">Uncharacterized protein</fullName>
    </submittedName>
</protein>
<accession>A0AAU9JRR3</accession>
<evidence type="ECO:0000256" key="1">
    <source>
        <dbReference type="SAM" id="MobiDB-lite"/>
    </source>
</evidence>
<dbReference type="AlphaFoldDB" id="A0AAU9JRR3"/>
<proteinExistence type="predicted"/>
<organism evidence="2 3">
    <name type="scientific">Blepharisma stoltei</name>
    <dbReference type="NCBI Taxonomy" id="1481888"/>
    <lineage>
        <taxon>Eukaryota</taxon>
        <taxon>Sar</taxon>
        <taxon>Alveolata</taxon>
        <taxon>Ciliophora</taxon>
        <taxon>Postciliodesmatophora</taxon>
        <taxon>Heterotrichea</taxon>
        <taxon>Heterotrichida</taxon>
        <taxon>Blepharismidae</taxon>
        <taxon>Blepharisma</taxon>
    </lineage>
</organism>
<sequence>MGSSSSKKLSAKLKSPDTIDEMKNSPRLQRLMSRKQPKGRLASLYDEAITPPASPRENQKAEIQKEIQNAIEKRQRMNSLNVNFKALALIKEEVPKIDVNKGQSYLKKQRHRSEFEFKAPAAPVIMKHKKSQSIPDEIGKQFKTYDVGEHDWFLETENIFEAKTTRKESINSQKTITFNLKFSKSTKNEEPLKIGIKTEKSPQIPDFLPRRRSSNIDFNPLSPKGSDVKYEILNDKFIKNKYSAISVTKFIHQDSEQKEIVQTKTKRRTLPHANPSYTPFSAKDVTTKTPITETTLESPAEVQRRKIRLRTRVPTQFNKPFTPDKSIAVKSPKEQIAWKGQHGKLNRWFINYFIIEIKL</sequence>
<evidence type="ECO:0000313" key="2">
    <source>
        <dbReference type="EMBL" id="CAG9324421.1"/>
    </source>
</evidence>
<feature type="region of interest" description="Disordered" evidence="1">
    <location>
        <begin position="1"/>
        <end position="61"/>
    </location>
</feature>
<reference evidence="2" key="1">
    <citation type="submission" date="2021-09" db="EMBL/GenBank/DDBJ databases">
        <authorList>
            <consortium name="AG Swart"/>
            <person name="Singh M."/>
            <person name="Singh A."/>
            <person name="Seah K."/>
            <person name="Emmerich C."/>
        </authorList>
    </citation>
    <scope>NUCLEOTIDE SEQUENCE</scope>
    <source>
        <strain evidence="2">ATCC30299</strain>
    </source>
</reference>
<keyword evidence="3" id="KW-1185">Reference proteome</keyword>
<feature type="region of interest" description="Disordered" evidence="1">
    <location>
        <begin position="261"/>
        <end position="283"/>
    </location>
</feature>
<dbReference type="EMBL" id="CAJZBQ010000036">
    <property type="protein sequence ID" value="CAG9324421.1"/>
    <property type="molecule type" value="Genomic_DNA"/>
</dbReference>
<name>A0AAU9JRR3_9CILI</name>
<comment type="caution">
    <text evidence="2">The sequence shown here is derived from an EMBL/GenBank/DDBJ whole genome shotgun (WGS) entry which is preliminary data.</text>
</comment>
<feature type="compositionally biased region" description="Basic and acidic residues" evidence="1">
    <location>
        <begin position="14"/>
        <end position="24"/>
    </location>
</feature>